<dbReference type="RefSeq" id="XP_005774672.1">
    <property type="nucleotide sequence ID" value="XM_005774615.1"/>
</dbReference>
<dbReference type="SUPFAM" id="SSF51045">
    <property type="entry name" value="WW domain"/>
    <property type="match status" value="1"/>
</dbReference>
<dbReference type="InterPro" id="IPR001202">
    <property type="entry name" value="WW_dom"/>
</dbReference>
<dbReference type="Gene3D" id="2.20.70.10">
    <property type="match status" value="1"/>
</dbReference>
<name>A0A0D3JFF8_EMIH1</name>
<dbReference type="EnsemblProtists" id="EOD22243">
    <property type="protein sequence ID" value="EOD22243"/>
    <property type="gene ID" value="EMIHUDRAFT_450732"/>
</dbReference>
<dbReference type="InterPro" id="IPR036020">
    <property type="entry name" value="WW_dom_sf"/>
</dbReference>
<evidence type="ECO:0000313" key="2">
    <source>
        <dbReference type="EnsemblProtists" id="EOD22243"/>
    </source>
</evidence>
<dbReference type="Pfam" id="PF00397">
    <property type="entry name" value="WW"/>
    <property type="match status" value="1"/>
</dbReference>
<dbReference type="HOGENOM" id="CLU_1411169_0_0_1"/>
<dbReference type="Proteomes" id="UP000013827">
    <property type="component" value="Unassembled WGS sequence"/>
</dbReference>
<dbReference type="PROSITE" id="PS01159">
    <property type="entry name" value="WW_DOMAIN_1"/>
    <property type="match status" value="1"/>
</dbReference>
<dbReference type="GeneID" id="17267790"/>
<accession>A0A0D3JFF8</accession>
<reference evidence="2" key="2">
    <citation type="submission" date="2024-10" db="UniProtKB">
        <authorList>
            <consortium name="EnsemblProtists"/>
        </authorList>
    </citation>
    <scope>IDENTIFICATION</scope>
</reference>
<proteinExistence type="predicted"/>
<protein>
    <recommendedName>
        <fullName evidence="1">WW domain-containing protein</fullName>
    </recommendedName>
</protein>
<dbReference type="KEGG" id="ehx:EMIHUDRAFT_450732"/>
<feature type="domain" description="WW" evidence="1">
    <location>
        <begin position="5"/>
        <end position="39"/>
    </location>
</feature>
<dbReference type="PaxDb" id="2903-EOD22243"/>
<evidence type="ECO:0000259" key="1">
    <source>
        <dbReference type="PROSITE" id="PS50020"/>
    </source>
</evidence>
<reference evidence="3" key="1">
    <citation type="journal article" date="2013" name="Nature">
        <title>Pan genome of the phytoplankton Emiliania underpins its global distribution.</title>
        <authorList>
            <person name="Read B.A."/>
            <person name="Kegel J."/>
            <person name="Klute M.J."/>
            <person name="Kuo A."/>
            <person name="Lefebvre S.C."/>
            <person name="Maumus F."/>
            <person name="Mayer C."/>
            <person name="Miller J."/>
            <person name="Monier A."/>
            <person name="Salamov A."/>
            <person name="Young J."/>
            <person name="Aguilar M."/>
            <person name="Claverie J.M."/>
            <person name="Frickenhaus S."/>
            <person name="Gonzalez K."/>
            <person name="Herman E.K."/>
            <person name="Lin Y.C."/>
            <person name="Napier J."/>
            <person name="Ogata H."/>
            <person name="Sarno A.F."/>
            <person name="Shmutz J."/>
            <person name="Schroeder D."/>
            <person name="de Vargas C."/>
            <person name="Verret F."/>
            <person name="von Dassow P."/>
            <person name="Valentin K."/>
            <person name="Van de Peer Y."/>
            <person name="Wheeler G."/>
            <person name="Dacks J.B."/>
            <person name="Delwiche C.F."/>
            <person name="Dyhrman S.T."/>
            <person name="Glockner G."/>
            <person name="John U."/>
            <person name="Richards T."/>
            <person name="Worden A.Z."/>
            <person name="Zhang X."/>
            <person name="Grigoriev I.V."/>
            <person name="Allen A.E."/>
            <person name="Bidle K."/>
            <person name="Borodovsky M."/>
            <person name="Bowler C."/>
            <person name="Brownlee C."/>
            <person name="Cock J.M."/>
            <person name="Elias M."/>
            <person name="Gladyshev V.N."/>
            <person name="Groth M."/>
            <person name="Guda C."/>
            <person name="Hadaegh A."/>
            <person name="Iglesias-Rodriguez M.D."/>
            <person name="Jenkins J."/>
            <person name="Jones B.M."/>
            <person name="Lawson T."/>
            <person name="Leese F."/>
            <person name="Lindquist E."/>
            <person name="Lobanov A."/>
            <person name="Lomsadze A."/>
            <person name="Malik S.B."/>
            <person name="Marsh M.E."/>
            <person name="Mackinder L."/>
            <person name="Mock T."/>
            <person name="Mueller-Roeber B."/>
            <person name="Pagarete A."/>
            <person name="Parker M."/>
            <person name="Probert I."/>
            <person name="Quesneville H."/>
            <person name="Raines C."/>
            <person name="Rensing S.A."/>
            <person name="Riano-Pachon D.M."/>
            <person name="Richier S."/>
            <person name="Rokitta S."/>
            <person name="Shiraiwa Y."/>
            <person name="Soanes D.M."/>
            <person name="van der Giezen M."/>
            <person name="Wahlund T.M."/>
            <person name="Williams B."/>
            <person name="Wilson W."/>
            <person name="Wolfe G."/>
            <person name="Wurch L.L."/>
        </authorList>
    </citation>
    <scope>NUCLEOTIDE SEQUENCE</scope>
</reference>
<dbReference type="SMART" id="SM00456">
    <property type="entry name" value="WW"/>
    <property type="match status" value="1"/>
</dbReference>
<organism evidence="2 3">
    <name type="scientific">Emiliania huxleyi (strain CCMP1516)</name>
    <dbReference type="NCBI Taxonomy" id="280463"/>
    <lineage>
        <taxon>Eukaryota</taxon>
        <taxon>Haptista</taxon>
        <taxon>Haptophyta</taxon>
        <taxon>Prymnesiophyceae</taxon>
        <taxon>Isochrysidales</taxon>
        <taxon>Noelaerhabdaceae</taxon>
        <taxon>Emiliania</taxon>
    </lineage>
</organism>
<keyword evidence="3" id="KW-1185">Reference proteome</keyword>
<evidence type="ECO:0000313" key="3">
    <source>
        <dbReference type="Proteomes" id="UP000013827"/>
    </source>
</evidence>
<dbReference type="AlphaFoldDB" id="A0A0D3JFF8"/>
<sequence>MLEDPPLPADWATAVDPHTGATYYYSAELQRSSWVRPAPRPATTPAELRAAAVHAAAARSHERHARADARESVLAKVRAKQHVAPEERKEWLQAQQRTEAIERGSANAESFGAIICQAMERPVAPLSAFAFDESALKPRTAEPTAAETRTTRTARAGARAWFALRLCAAPSRHAGVVGGATHARAADTPRAGL</sequence>
<dbReference type="PROSITE" id="PS50020">
    <property type="entry name" value="WW_DOMAIN_2"/>
    <property type="match status" value="1"/>
</dbReference>